<reference evidence="6 7" key="1">
    <citation type="journal article" date="2018" name="Appl. Microbiol. Biotechnol.">
        <title>Co-cultivation of the strictly anaerobic methanogen Methanosarcina barkeri with aerobic methanotrophs in an oxygen-limited membrane bioreactor.</title>
        <authorList>
            <person name="In 't Zandt M.H."/>
            <person name="van den Bosch T.J.M."/>
            <person name="Rijkers R."/>
            <person name="van Kessel M.A.H.J."/>
            <person name="Jetten M.S.M."/>
            <person name="Welte C.U."/>
        </authorList>
    </citation>
    <scope>NUCLEOTIDE SEQUENCE [LARGE SCALE GENOMIC DNA]</scope>
    <source>
        <strain evidence="6 7">DSM 17706</strain>
    </source>
</reference>
<dbReference type="InterPro" id="IPR029753">
    <property type="entry name" value="D-isomer_DH_CS"/>
</dbReference>
<comment type="caution">
    <text evidence="6">The sequence shown here is derived from an EMBL/GenBank/DDBJ whole genome shotgun (WGS) entry which is preliminary data.</text>
</comment>
<dbReference type="Pfam" id="PF02826">
    <property type="entry name" value="2-Hacid_dh_C"/>
    <property type="match status" value="1"/>
</dbReference>
<dbReference type="InterPro" id="IPR050223">
    <property type="entry name" value="D-isomer_2-hydroxyacid_DH"/>
</dbReference>
<dbReference type="GO" id="GO:0051287">
    <property type="term" value="F:NAD binding"/>
    <property type="evidence" value="ECO:0007669"/>
    <property type="project" value="InterPro"/>
</dbReference>
<dbReference type="InterPro" id="IPR006139">
    <property type="entry name" value="D-isomer_2_OHA_DH_cat_dom"/>
</dbReference>
<evidence type="ECO:0000256" key="3">
    <source>
        <dbReference type="RuleBase" id="RU003719"/>
    </source>
</evidence>
<keyword evidence="7" id="KW-1185">Reference proteome</keyword>
<evidence type="ECO:0000313" key="7">
    <source>
        <dbReference type="Proteomes" id="UP000245137"/>
    </source>
</evidence>
<proteinExistence type="inferred from homology"/>
<organism evidence="6 7">
    <name type="scientific">Methylosinus sporium</name>
    <dbReference type="NCBI Taxonomy" id="428"/>
    <lineage>
        <taxon>Bacteria</taxon>
        <taxon>Pseudomonadati</taxon>
        <taxon>Pseudomonadota</taxon>
        <taxon>Alphaproteobacteria</taxon>
        <taxon>Hyphomicrobiales</taxon>
        <taxon>Methylocystaceae</taxon>
        <taxon>Methylosinus</taxon>
    </lineage>
</organism>
<dbReference type="AlphaFoldDB" id="A0A2U1SPS7"/>
<feature type="domain" description="D-isomer specific 2-hydroxyacid dehydrogenase catalytic" evidence="4">
    <location>
        <begin position="7"/>
        <end position="323"/>
    </location>
</feature>
<dbReference type="GO" id="GO:0008465">
    <property type="term" value="F:hydroxypyruvate reductase (NADH) activity"/>
    <property type="evidence" value="ECO:0007669"/>
    <property type="project" value="TreeGrafter"/>
</dbReference>
<dbReference type="Proteomes" id="UP000245137">
    <property type="component" value="Unassembled WGS sequence"/>
</dbReference>
<dbReference type="GO" id="GO:0005829">
    <property type="term" value="C:cytosol"/>
    <property type="evidence" value="ECO:0007669"/>
    <property type="project" value="TreeGrafter"/>
</dbReference>
<dbReference type="Gene3D" id="3.40.50.720">
    <property type="entry name" value="NAD(P)-binding Rossmann-like Domain"/>
    <property type="match status" value="2"/>
</dbReference>
<dbReference type="InterPro" id="IPR036291">
    <property type="entry name" value="NAD(P)-bd_dom_sf"/>
</dbReference>
<dbReference type="EMBL" id="PUIV01000018">
    <property type="protein sequence ID" value="PWB93616.1"/>
    <property type="molecule type" value="Genomic_DNA"/>
</dbReference>
<evidence type="ECO:0000256" key="2">
    <source>
        <dbReference type="ARBA" id="ARBA00023002"/>
    </source>
</evidence>
<accession>A0A2U1SPS7</accession>
<feature type="domain" description="D-isomer specific 2-hydroxyacid dehydrogenase NAD-binding" evidence="5">
    <location>
        <begin position="111"/>
        <end position="292"/>
    </location>
</feature>
<evidence type="ECO:0000259" key="4">
    <source>
        <dbReference type="Pfam" id="PF00389"/>
    </source>
</evidence>
<dbReference type="Pfam" id="PF00389">
    <property type="entry name" value="2-Hacid_dh"/>
    <property type="match status" value="1"/>
</dbReference>
<evidence type="ECO:0000313" key="6">
    <source>
        <dbReference type="EMBL" id="PWB93616.1"/>
    </source>
</evidence>
<protein>
    <submittedName>
        <fullName evidence="6">Hydroxyacid dehydrogenase</fullName>
    </submittedName>
</protein>
<dbReference type="PANTHER" id="PTHR10996:SF257">
    <property type="entry name" value="GLYOXYLATE REDUCTASE 1"/>
    <property type="match status" value="1"/>
</dbReference>
<dbReference type="PANTHER" id="PTHR10996">
    <property type="entry name" value="2-HYDROXYACID DEHYDROGENASE-RELATED"/>
    <property type="match status" value="1"/>
</dbReference>
<dbReference type="InterPro" id="IPR029752">
    <property type="entry name" value="D-isomer_DH_CS1"/>
</dbReference>
<dbReference type="PROSITE" id="PS00671">
    <property type="entry name" value="D_2_HYDROXYACID_DH_3"/>
    <property type="match status" value="1"/>
</dbReference>
<dbReference type="OrthoDB" id="9793626at2"/>
<dbReference type="RefSeq" id="WP_108917540.1">
    <property type="nucleotide sequence ID" value="NZ_BGJY01000011.1"/>
</dbReference>
<dbReference type="SUPFAM" id="SSF51735">
    <property type="entry name" value="NAD(P)-binding Rossmann-fold domains"/>
    <property type="match status" value="1"/>
</dbReference>
<dbReference type="InterPro" id="IPR006140">
    <property type="entry name" value="D-isomer_DH_NAD-bd"/>
</dbReference>
<evidence type="ECO:0000259" key="5">
    <source>
        <dbReference type="Pfam" id="PF02826"/>
    </source>
</evidence>
<evidence type="ECO:0000256" key="1">
    <source>
        <dbReference type="ARBA" id="ARBA00005854"/>
    </source>
</evidence>
<dbReference type="GO" id="GO:0030267">
    <property type="term" value="F:glyoxylate reductase (NADPH) activity"/>
    <property type="evidence" value="ECO:0007669"/>
    <property type="project" value="TreeGrafter"/>
</dbReference>
<gene>
    <name evidence="6" type="ORF">C5689_12150</name>
</gene>
<keyword evidence="2 3" id="KW-0560">Oxidoreductase</keyword>
<sequence length="328" mass="34838">MTETPSIVVTNRIFAETAERLATVGTVVVNPSEEPWPHDELLGHASRAEAMMAFMTDRIDAAFLAACPKLKIIAAALKGYDNIDVAAAEEAGVWVSIVPDLLTAPTAELAIALMLALGRNVLASDRRIRAEGFHGWRPTFYGRGLAGATVGIIGYGAVGQAIARRLSGFDCRILATDLNFASDETTELAPFERIIAVSDYVVLALPLTSATKYILDRETIARMKPGALLVNPARGSLVDEAAVAEALASGHLAGYAADVFQCEDWAQADRPSGVDPRLIAPDAPTVLTSHIGSAVIEVRRAIEASAAESIIEALSGHAPRELANFRQK</sequence>
<comment type="similarity">
    <text evidence="1 3">Belongs to the D-isomer specific 2-hydroxyacid dehydrogenase family.</text>
</comment>
<dbReference type="SUPFAM" id="SSF52283">
    <property type="entry name" value="Formate/glycerate dehydrogenase catalytic domain-like"/>
    <property type="match status" value="1"/>
</dbReference>
<dbReference type="CDD" id="cd12157">
    <property type="entry name" value="PTDH"/>
    <property type="match status" value="1"/>
</dbReference>
<name>A0A2U1SPS7_METSR</name>
<dbReference type="PROSITE" id="PS00065">
    <property type="entry name" value="D_2_HYDROXYACID_DH_1"/>
    <property type="match status" value="1"/>
</dbReference>